<keyword evidence="7" id="KW-0067">ATP-binding</keyword>
<evidence type="ECO:0000256" key="8">
    <source>
        <dbReference type="RuleBase" id="RU004135"/>
    </source>
</evidence>
<comment type="pathway">
    <text evidence="7 8">Cell wall biogenesis; peptidoglycan biosynthesis.</text>
</comment>
<feature type="short sequence motif" description="Meso-diaminopimelate recognition motif" evidence="7">
    <location>
        <begin position="422"/>
        <end position="425"/>
    </location>
</feature>
<evidence type="ECO:0000259" key="10">
    <source>
        <dbReference type="Pfam" id="PF02875"/>
    </source>
</evidence>
<dbReference type="InterPro" id="IPR035911">
    <property type="entry name" value="MurE/MurF_N"/>
</dbReference>
<keyword evidence="5 7" id="KW-0131">Cell cycle</keyword>
<comment type="subcellular location">
    <subcellularLocation>
        <location evidence="7 8">Cytoplasm</location>
    </subcellularLocation>
</comment>
<protein>
    <recommendedName>
        <fullName evidence="7">UDP-N-acetylmuramoyl-L-alanyl-D-glutamate--2,6-diaminopimelate ligase</fullName>
        <ecNumber evidence="7">6.3.2.13</ecNumber>
    </recommendedName>
    <alternativeName>
        <fullName evidence="7">Meso-A2pm-adding enzyme</fullName>
    </alternativeName>
    <alternativeName>
        <fullName evidence="7">Meso-diaminopimelate-adding enzyme</fullName>
    </alternativeName>
    <alternativeName>
        <fullName evidence="7">UDP-MurNAc-L-Ala-D-Glu:meso-diaminopimelate ligase</fullName>
    </alternativeName>
    <alternativeName>
        <fullName evidence="7">UDP-MurNAc-tripeptide synthetase</fullName>
    </alternativeName>
    <alternativeName>
        <fullName evidence="7">UDP-N-acetylmuramyl-tripeptide synthetase</fullName>
    </alternativeName>
</protein>
<dbReference type="InterPro" id="IPR013221">
    <property type="entry name" value="Mur_ligase_cen"/>
</dbReference>
<dbReference type="EMBL" id="JBHSXX010000001">
    <property type="protein sequence ID" value="MFC6869575.1"/>
    <property type="molecule type" value="Genomic_DNA"/>
</dbReference>
<keyword evidence="3 7" id="KW-0133">Cell shape</keyword>
<evidence type="ECO:0000256" key="3">
    <source>
        <dbReference type="ARBA" id="ARBA00022960"/>
    </source>
</evidence>
<evidence type="ECO:0000256" key="4">
    <source>
        <dbReference type="ARBA" id="ARBA00022984"/>
    </source>
</evidence>
<dbReference type="InterPro" id="IPR005761">
    <property type="entry name" value="UDP-N-AcMur-Glu-dNH2Pim_ligase"/>
</dbReference>
<keyword evidence="7 12" id="KW-0436">Ligase</keyword>
<evidence type="ECO:0000313" key="12">
    <source>
        <dbReference type="EMBL" id="MFC6869575.1"/>
    </source>
</evidence>
<feature type="binding site" evidence="7">
    <location>
        <begin position="422"/>
        <end position="425"/>
    </location>
    <ligand>
        <name>meso-2,6-diaminopimelate</name>
        <dbReference type="ChEBI" id="CHEBI:57791"/>
    </ligand>
</feature>
<evidence type="ECO:0000256" key="6">
    <source>
        <dbReference type="ARBA" id="ARBA00023316"/>
    </source>
</evidence>
<feature type="binding site" evidence="7">
    <location>
        <position position="200"/>
    </location>
    <ligand>
        <name>UDP-N-acetyl-alpha-D-muramoyl-L-alanyl-D-glutamate</name>
        <dbReference type="ChEBI" id="CHEBI:83900"/>
    </ligand>
</feature>
<feature type="binding site" evidence="7">
    <location>
        <begin position="173"/>
        <end position="174"/>
    </location>
    <ligand>
        <name>UDP-N-acetyl-alpha-D-muramoyl-L-alanyl-D-glutamate</name>
        <dbReference type="ChEBI" id="CHEBI:83900"/>
    </ligand>
</feature>
<dbReference type="Pfam" id="PF02875">
    <property type="entry name" value="Mur_ligase_C"/>
    <property type="match status" value="1"/>
</dbReference>
<comment type="function">
    <text evidence="7">Catalyzes the addition of meso-diaminopimelic acid to the nucleotide precursor UDP-N-acetylmuramoyl-L-alanyl-D-glutamate (UMAG) in the biosynthesis of bacterial cell-wall peptidoglycan.</text>
</comment>
<feature type="domain" description="Mur ligase central" evidence="11">
    <location>
        <begin position="129"/>
        <end position="327"/>
    </location>
</feature>
<evidence type="ECO:0000256" key="1">
    <source>
        <dbReference type="ARBA" id="ARBA00005898"/>
    </source>
</evidence>
<comment type="caution">
    <text evidence="7">Lacks conserved residue(s) required for the propagation of feature annotation.</text>
</comment>
<dbReference type="SUPFAM" id="SSF53244">
    <property type="entry name" value="MurD-like peptide ligases, peptide-binding domain"/>
    <property type="match status" value="1"/>
</dbReference>
<dbReference type="Gene3D" id="3.40.1390.10">
    <property type="entry name" value="MurE/MurF, N-terminal domain"/>
    <property type="match status" value="1"/>
</dbReference>
<feature type="domain" description="Mur ligase N-terminal catalytic" evidence="9">
    <location>
        <begin position="42"/>
        <end position="114"/>
    </location>
</feature>
<feature type="binding site" evidence="7">
    <location>
        <position position="482"/>
    </location>
    <ligand>
        <name>meso-2,6-diaminopimelate</name>
        <dbReference type="ChEBI" id="CHEBI:57791"/>
    </ligand>
</feature>
<dbReference type="InterPro" id="IPR036565">
    <property type="entry name" value="Mur-like_cat_sf"/>
</dbReference>
<keyword evidence="2 7" id="KW-0132">Cell division</keyword>
<dbReference type="GO" id="GO:0008765">
    <property type="term" value="F:UDP-N-acetylmuramoylalanyl-D-glutamate-2,6-diaminopimelate ligase activity"/>
    <property type="evidence" value="ECO:0007669"/>
    <property type="project" value="UniProtKB-EC"/>
</dbReference>
<dbReference type="SUPFAM" id="SSF53623">
    <property type="entry name" value="MurD-like peptide ligases, catalytic domain"/>
    <property type="match status" value="1"/>
</dbReference>
<evidence type="ECO:0000256" key="7">
    <source>
        <dbReference type="HAMAP-Rule" id="MF_00208"/>
    </source>
</evidence>
<feature type="binding site" evidence="7">
    <location>
        <position position="478"/>
    </location>
    <ligand>
        <name>meso-2,6-diaminopimelate</name>
        <dbReference type="ChEBI" id="CHEBI:57791"/>
    </ligand>
</feature>
<evidence type="ECO:0000313" key="13">
    <source>
        <dbReference type="Proteomes" id="UP001596337"/>
    </source>
</evidence>
<keyword evidence="4 7" id="KW-0573">Peptidoglycan synthesis</keyword>
<dbReference type="PANTHER" id="PTHR23135">
    <property type="entry name" value="MUR LIGASE FAMILY MEMBER"/>
    <property type="match status" value="1"/>
</dbReference>
<evidence type="ECO:0000256" key="2">
    <source>
        <dbReference type="ARBA" id="ARBA00022618"/>
    </source>
</evidence>
<comment type="similarity">
    <text evidence="1 7">Belongs to the MurCDEF family. MurE subfamily.</text>
</comment>
<dbReference type="InterPro" id="IPR004101">
    <property type="entry name" value="Mur_ligase_C"/>
</dbReference>
<dbReference type="HAMAP" id="MF_00208">
    <property type="entry name" value="MurE"/>
    <property type="match status" value="1"/>
</dbReference>
<feature type="binding site" evidence="7">
    <location>
        <begin position="131"/>
        <end position="137"/>
    </location>
    <ligand>
        <name>ATP</name>
        <dbReference type="ChEBI" id="CHEBI:30616"/>
    </ligand>
</feature>
<organism evidence="12 13">
    <name type="scientific">Haloechinothrix salitolerans</name>
    <dbReference type="NCBI Taxonomy" id="926830"/>
    <lineage>
        <taxon>Bacteria</taxon>
        <taxon>Bacillati</taxon>
        <taxon>Actinomycetota</taxon>
        <taxon>Actinomycetes</taxon>
        <taxon>Pseudonocardiales</taxon>
        <taxon>Pseudonocardiaceae</taxon>
        <taxon>Haloechinothrix</taxon>
    </lineage>
</organism>
<comment type="caution">
    <text evidence="12">The sequence shown here is derived from an EMBL/GenBank/DDBJ whole genome shotgun (WGS) entry which is preliminary data.</text>
</comment>
<sequence length="513" mass="52960">MTSWRPSKTVPVPVTTLVARADGRLIPAAGADPIDETTVTGAALRAQQVRPGDLFAALPGARAHGADFVDQALAAGAAAVLTDPEGAARPRLTDAEVPLLVHDDPRGVLGEIAAWIYGEPSLEVAVLGITGTSGKTTTAYLVESGLRAAGRTTGLIGTVETRIAGERLASAFTTPEAPDLQAMFALMAERGVSHVPMEVSSHALSLGRVNGTRFTVGAFTNLSQDHLDFHRDMEEYFAAKSLLFDGRSTTEVVVIDSAWGQTLVTPQTITVALDAGTGAAWTASDLGSTPTGQQSFTLHGPDGQSIPTTLPLPGEFNVVNALLAAAILDVTGVGPDEIAAGLSSVRVPGRMERVDEGQRFTAVVDYAHKPAAVALALDALRGQTEGKVITVLGCGGDRDVGKRPLMGEAAVRRSDVLIITDDNPRSEDPAEIRAAVLSGAKAVAPNLGGEVVEIGDRGEAIRHAVSLAAPGDAVLIAGKGHETGQEVAGVVHPFSDRDELAAALRAAVEGARL</sequence>
<name>A0ABW2C2N4_9PSEU</name>
<dbReference type="InterPro" id="IPR000713">
    <property type="entry name" value="Mur_ligase_N"/>
</dbReference>
<keyword evidence="6 7" id="KW-0961">Cell wall biogenesis/degradation</keyword>
<keyword evidence="13" id="KW-1185">Reference proteome</keyword>
<feature type="binding site" evidence="7">
    <location>
        <position position="398"/>
    </location>
    <ligand>
        <name>meso-2,6-diaminopimelate</name>
        <dbReference type="ChEBI" id="CHEBI:57791"/>
    </ligand>
</feature>
<comment type="PTM">
    <text evidence="7">Carboxylation is probably crucial for Mg(2+) binding and, consequently, for the gamma-phosphate positioning of ATP.</text>
</comment>
<dbReference type="RefSeq" id="WP_345397292.1">
    <property type="nucleotide sequence ID" value="NZ_BAABLA010000027.1"/>
</dbReference>
<evidence type="ECO:0000259" key="11">
    <source>
        <dbReference type="Pfam" id="PF08245"/>
    </source>
</evidence>
<keyword evidence="7" id="KW-0963">Cytoplasm</keyword>
<feature type="modified residue" description="N6-carboxylysine" evidence="7">
    <location>
        <position position="240"/>
    </location>
</feature>
<dbReference type="NCBIfam" id="NF001124">
    <property type="entry name" value="PRK00139.1-2"/>
    <property type="match status" value="1"/>
</dbReference>
<dbReference type="Gene3D" id="3.40.1190.10">
    <property type="entry name" value="Mur-like, catalytic domain"/>
    <property type="match status" value="1"/>
</dbReference>
<dbReference type="Pfam" id="PF01225">
    <property type="entry name" value="Mur_ligase"/>
    <property type="match status" value="1"/>
</dbReference>
<feature type="binding site" evidence="7">
    <location>
        <position position="208"/>
    </location>
    <ligand>
        <name>UDP-N-acetyl-alpha-D-muramoyl-L-alanyl-D-glutamate</name>
        <dbReference type="ChEBI" id="CHEBI:83900"/>
    </ligand>
</feature>
<reference evidence="13" key="1">
    <citation type="journal article" date="2019" name="Int. J. Syst. Evol. Microbiol.">
        <title>The Global Catalogue of Microorganisms (GCM) 10K type strain sequencing project: providing services to taxonomists for standard genome sequencing and annotation.</title>
        <authorList>
            <consortium name="The Broad Institute Genomics Platform"/>
            <consortium name="The Broad Institute Genome Sequencing Center for Infectious Disease"/>
            <person name="Wu L."/>
            <person name="Ma J."/>
        </authorList>
    </citation>
    <scope>NUCLEOTIDE SEQUENCE [LARGE SCALE GENOMIC DNA]</scope>
    <source>
        <strain evidence="13">KCTC 32255</strain>
    </source>
</reference>
<dbReference type="Pfam" id="PF08245">
    <property type="entry name" value="Mur_ligase_M"/>
    <property type="match status" value="1"/>
</dbReference>
<evidence type="ECO:0000256" key="5">
    <source>
        <dbReference type="ARBA" id="ARBA00023306"/>
    </source>
</evidence>
<dbReference type="NCBIfam" id="TIGR01085">
    <property type="entry name" value="murE"/>
    <property type="match status" value="1"/>
</dbReference>
<dbReference type="Gene3D" id="3.90.190.20">
    <property type="entry name" value="Mur ligase, C-terminal domain"/>
    <property type="match status" value="1"/>
</dbReference>
<feature type="domain" description="Mur ligase C-terminal" evidence="10">
    <location>
        <begin position="349"/>
        <end position="480"/>
    </location>
</feature>
<proteinExistence type="inferred from homology"/>
<feature type="binding site" evidence="7">
    <location>
        <position position="44"/>
    </location>
    <ligand>
        <name>UDP-N-acetyl-alpha-D-muramoyl-L-alanyl-D-glutamate</name>
        <dbReference type="ChEBI" id="CHEBI:83900"/>
    </ligand>
</feature>
<evidence type="ECO:0000259" key="9">
    <source>
        <dbReference type="Pfam" id="PF01225"/>
    </source>
</evidence>
<dbReference type="Proteomes" id="UP001596337">
    <property type="component" value="Unassembled WGS sequence"/>
</dbReference>
<gene>
    <name evidence="7" type="primary">murE</name>
    <name evidence="12" type="ORF">ACFQGD_20770</name>
</gene>
<keyword evidence="7" id="KW-0460">Magnesium</keyword>
<accession>A0ABW2C2N4</accession>
<comment type="catalytic activity">
    <reaction evidence="7">
        <text>UDP-N-acetyl-alpha-D-muramoyl-L-alanyl-D-glutamate + meso-2,6-diaminopimelate + ATP = UDP-N-acetyl-alpha-D-muramoyl-L-alanyl-gamma-D-glutamyl-meso-2,6-diaminopimelate + ADP + phosphate + H(+)</text>
        <dbReference type="Rhea" id="RHEA:23676"/>
        <dbReference type="ChEBI" id="CHEBI:15378"/>
        <dbReference type="ChEBI" id="CHEBI:30616"/>
        <dbReference type="ChEBI" id="CHEBI:43474"/>
        <dbReference type="ChEBI" id="CHEBI:57791"/>
        <dbReference type="ChEBI" id="CHEBI:83900"/>
        <dbReference type="ChEBI" id="CHEBI:83905"/>
        <dbReference type="ChEBI" id="CHEBI:456216"/>
        <dbReference type="EC" id="6.3.2.13"/>
    </reaction>
</comment>
<comment type="cofactor">
    <cofactor evidence="7">
        <name>Mg(2+)</name>
        <dbReference type="ChEBI" id="CHEBI:18420"/>
    </cofactor>
</comment>
<dbReference type="PANTHER" id="PTHR23135:SF4">
    <property type="entry name" value="UDP-N-ACETYLMURAMOYL-L-ALANYL-D-GLUTAMATE--2,6-DIAMINOPIMELATE LIGASE MURE HOMOLOG, CHLOROPLASTIC"/>
    <property type="match status" value="1"/>
</dbReference>
<dbReference type="InterPro" id="IPR036615">
    <property type="entry name" value="Mur_ligase_C_dom_sf"/>
</dbReference>
<dbReference type="NCBIfam" id="NF001126">
    <property type="entry name" value="PRK00139.1-4"/>
    <property type="match status" value="1"/>
</dbReference>
<dbReference type="SUPFAM" id="SSF63418">
    <property type="entry name" value="MurE/MurF N-terminal domain"/>
    <property type="match status" value="1"/>
</dbReference>
<keyword evidence="7" id="KW-0547">Nucleotide-binding</keyword>
<dbReference type="EC" id="6.3.2.13" evidence="7"/>